<dbReference type="PROSITE" id="PS51450">
    <property type="entry name" value="LRR"/>
    <property type="match status" value="1"/>
</dbReference>
<dbReference type="AlphaFoldDB" id="A0A8W7NZC7"/>
<dbReference type="EnsemblMetazoa" id="AATE021911-RA">
    <property type="protein sequence ID" value="AATE021911-PA.1"/>
    <property type="gene ID" value="AATE021911"/>
</dbReference>
<evidence type="ECO:0000313" key="3">
    <source>
        <dbReference type="EnsemblMetazoa" id="AATE021911-PA.1"/>
    </source>
</evidence>
<dbReference type="Gene3D" id="1.20.5.4090">
    <property type="match status" value="1"/>
</dbReference>
<feature type="signal peptide" evidence="2">
    <location>
        <begin position="1"/>
        <end position="22"/>
    </location>
</feature>
<evidence type="ECO:0000256" key="1">
    <source>
        <dbReference type="SAM" id="MobiDB-lite"/>
    </source>
</evidence>
<proteinExistence type="predicted"/>
<dbReference type="InterPro" id="IPR001611">
    <property type="entry name" value="Leu-rich_rpt"/>
</dbReference>
<protein>
    <submittedName>
        <fullName evidence="3">Uncharacterized protein</fullName>
    </submittedName>
</protein>
<reference evidence="3" key="1">
    <citation type="submission" date="2022-08" db="UniProtKB">
        <authorList>
            <consortium name="EnsemblMetazoa"/>
        </authorList>
    </citation>
    <scope>IDENTIFICATION</scope>
    <source>
        <strain evidence="3">EBRO</strain>
    </source>
</reference>
<accession>A0A8W7NZC7</accession>
<feature type="chain" id="PRO_5036449809" evidence="2">
    <location>
        <begin position="23"/>
        <end position="240"/>
    </location>
</feature>
<dbReference type="Gene3D" id="3.80.10.10">
    <property type="entry name" value="Ribonuclease Inhibitor"/>
    <property type="match status" value="1"/>
</dbReference>
<feature type="compositionally biased region" description="Basic and acidic residues" evidence="1">
    <location>
        <begin position="178"/>
        <end position="199"/>
    </location>
</feature>
<evidence type="ECO:0000256" key="2">
    <source>
        <dbReference type="SAM" id="SignalP"/>
    </source>
</evidence>
<dbReference type="Pfam" id="PF13855">
    <property type="entry name" value="LRR_8"/>
    <property type="match status" value="1"/>
</dbReference>
<organism evidence="3">
    <name type="scientific">Anopheles atroparvus</name>
    <name type="common">European mosquito</name>
    <dbReference type="NCBI Taxonomy" id="41427"/>
    <lineage>
        <taxon>Eukaryota</taxon>
        <taxon>Metazoa</taxon>
        <taxon>Ecdysozoa</taxon>
        <taxon>Arthropoda</taxon>
        <taxon>Hexapoda</taxon>
        <taxon>Insecta</taxon>
        <taxon>Pterygota</taxon>
        <taxon>Neoptera</taxon>
        <taxon>Endopterygota</taxon>
        <taxon>Diptera</taxon>
        <taxon>Nematocera</taxon>
        <taxon>Culicoidea</taxon>
        <taxon>Culicidae</taxon>
        <taxon>Anophelinae</taxon>
        <taxon>Anopheles</taxon>
    </lineage>
</organism>
<keyword evidence="2" id="KW-0732">Signal</keyword>
<name>A0A8W7NZC7_ANOAO</name>
<dbReference type="SUPFAM" id="SSF52058">
    <property type="entry name" value="L domain-like"/>
    <property type="match status" value="1"/>
</dbReference>
<feature type="region of interest" description="Disordered" evidence="1">
    <location>
        <begin position="174"/>
        <end position="199"/>
    </location>
</feature>
<dbReference type="InterPro" id="IPR032675">
    <property type="entry name" value="LRR_dom_sf"/>
</dbReference>
<sequence>MDSIQKCKLLILLTFITSTVQGQLYTAISFRNGLYKIENVFDSNFKKALGSIGQNAWNANHLDLSSNALSKIDSSDLSQFANLKVLNLSLNVLSETVDLSQLQQLQTLDLNNNYIQRVRVGRSVQNLRVLQLKEQVKTAVEELLRSTANSLGISFQNSLQALQDIVGKYDSMYQAEEENQRSSKTEQHEHEQQISRLQVEKEGLEKTNVDVDALIQKANKTLADLSMKDKSLSNLAIGQN</sequence>